<reference evidence="9 10" key="1">
    <citation type="journal article" date="2019" name="Int. J. Syst. Evol. Microbiol.">
        <title>The Global Catalogue of Microorganisms (GCM) 10K type strain sequencing project: providing services to taxonomists for standard genome sequencing and annotation.</title>
        <authorList>
            <consortium name="The Broad Institute Genomics Platform"/>
            <consortium name="The Broad Institute Genome Sequencing Center for Infectious Disease"/>
            <person name="Wu L."/>
            <person name="Ma J."/>
        </authorList>
    </citation>
    <scope>NUCLEOTIDE SEQUENCE [LARGE SCALE GENOMIC DNA]</scope>
    <source>
        <strain evidence="9 10">JCM 15481</strain>
    </source>
</reference>
<dbReference type="EMBL" id="BAAAPF010000293">
    <property type="protein sequence ID" value="GAA1501024.1"/>
    <property type="molecule type" value="Genomic_DNA"/>
</dbReference>
<dbReference type="SUPFAM" id="SSF54292">
    <property type="entry name" value="2Fe-2S ferredoxin-like"/>
    <property type="match status" value="1"/>
</dbReference>
<comment type="cofactor">
    <cofactor evidence="6">
        <name>[2Fe-2S] cluster</name>
        <dbReference type="ChEBI" id="CHEBI:190135"/>
    </cofactor>
</comment>
<feature type="domain" description="2Fe-2S ferredoxin-type" evidence="7">
    <location>
        <begin position="1"/>
        <end position="102"/>
    </location>
</feature>
<dbReference type="InterPro" id="IPR017896">
    <property type="entry name" value="4Fe4S_Fe-S-bd"/>
</dbReference>
<evidence type="ECO:0000256" key="3">
    <source>
        <dbReference type="ARBA" id="ARBA00022723"/>
    </source>
</evidence>
<dbReference type="PANTHER" id="PTHR11921">
    <property type="entry name" value="SUCCINATE DEHYDROGENASE IRON-SULFUR PROTEIN"/>
    <property type="match status" value="1"/>
</dbReference>
<dbReference type="PROSITE" id="PS51085">
    <property type="entry name" value="2FE2S_FER_2"/>
    <property type="match status" value="1"/>
</dbReference>
<evidence type="ECO:0000256" key="1">
    <source>
        <dbReference type="ARBA" id="ARBA00001927"/>
    </source>
</evidence>
<dbReference type="InterPro" id="IPR050573">
    <property type="entry name" value="SDH/FRD_Iron-Sulfur"/>
</dbReference>
<comment type="similarity">
    <text evidence="2">Belongs to the succinate dehydrogenase/fumarate reductase iron-sulfur protein family.</text>
</comment>
<dbReference type="InterPro" id="IPR006058">
    <property type="entry name" value="2Fe2S_fd_BS"/>
</dbReference>
<dbReference type="Pfam" id="PF13183">
    <property type="entry name" value="Fer4_8"/>
    <property type="match status" value="1"/>
</dbReference>
<keyword evidence="5" id="KW-0411">Iron-sulfur</keyword>
<keyword evidence="10" id="KW-1185">Reference proteome</keyword>
<accession>A0ABN1ZMD2</accession>
<keyword evidence="4" id="KW-0408">Iron</keyword>
<dbReference type="Proteomes" id="UP001500443">
    <property type="component" value="Unassembled WGS sequence"/>
</dbReference>
<evidence type="ECO:0000256" key="5">
    <source>
        <dbReference type="ARBA" id="ARBA00023014"/>
    </source>
</evidence>
<evidence type="ECO:0000256" key="2">
    <source>
        <dbReference type="ARBA" id="ARBA00009433"/>
    </source>
</evidence>
<organism evidence="9 10">
    <name type="scientific">Streptomyces synnematoformans</name>
    <dbReference type="NCBI Taxonomy" id="415721"/>
    <lineage>
        <taxon>Bacteria</taxon>
        <taxon>Bacillati</taxon>
        <taxon>Actinomycetota</taxon>
        <taxon>Actinomycetes</taxon>
        <taxon>Kitasatosporales</taxon>
        <taxon>Streptomycetaceae</taxon>
        <taxon>Streptomyces</taxon>
    </lineage>
</organism>
<dbReference type="NCBIfam" id="NF005746">
    <property type="entry name" value="PRK07570.1"/>
    <property type="match status" value="1"/>
</dbReference>
<dbReference type="PROSITE" id="PS51379">
    <property type="entry name" value="4FE4S_FER_2"/>
    <property type="match status" value="1"/>
</dbReference>
<dbReference type="Gene3D" id="3.10.20.30">
    <property type="match status" value="1"/>
</dbReference>
<dbReference type="Pfam" id="PF13085">
    <property type="entry name" value="Fer2_3"/>
    <property type="match status" value="1"/>
</dbReference>
<dbReference type="InterPro" id="IPR036010">
    <property type="entry name" value="2Fe-2S_ferredoxin-like_sf"/>
</dbReference>
<evidence type="ECO:0000256" key="4">
    <source>
        <dbReference type="ARBA" id="ARBA00023004"/>
    </source>
</evidence>
<dbReference type="PANTHER" id="PTHR11921:SF41">
    <property type="entry name" value="SUCCINATE DEHYDROGENASE"/>
    <property type="match status" value="1"/>
</dbReference>
<evidence type="ECO:0000313" key="9">
    <source>
        <dbReference type="EMBL" id="GAA1501024.1"/>
    </source>
</evidence>
<dbReference type="InterPro" id="IPR025192">
    <property type="entry name" value="Succ_DH/fum_Rdtase_N"/>
</dbReference>
<dbReference type="SUPFAM" id="SSF46548">
    <property type="entry name" value="alpha-helical ferredoxin"/>
    <property type="match status" value="1"/>
</dbReference>
<dbReference type="RefSeq" id="WP_344293696.1">
    <property type="nucleotide sequence ID" value="NZ_BAAAPF010000293.1"/>
</dbReference>
<evidence type="ECO:0000313" key="10">
    <source>
        <dbReference type="Proteomes" id="UP001500443"/>
    </source>
</evidence>
<sequence length="247" mass="25890">MKVTLRVWRQPGPDATGGMVPYEVDGVTPEMSFLEVLDTLNERLILAGDEPVAFDHDCREGICGACGVVINGRAHGPERTTACQLHMRAFADGDVIDVEPWRASAFPVVKDLVVDRSAFDRIIGAGGYITAPTGSAPDAHATPVPKPAAETAFEHAECIGCGACVAACPNGSAMLFTAAKVVHLNTLPQGAPERESRVLDMVGQMDAEGFGGCTNTGECAVACPKGIPLAAISSLNREFLRAARKSA</sequence>
<evidence type="ECO:0000256" key="6">
    <source>
        <dbReference type="ARBA" id="ARBA00034078"/>
    </source>
</evidence>
<dbReference type="InterPro" id="IPR001041">
    <property type="entry name" value="2Fe-2S_ferredoxin-type"/>
</dbReference>
<dbReference type="PROSITE" id="PS00197">
    <property type="entry name" value="2FE2S_FER_1"/>
    <property type="match status" value="1"/>
</dbReference>
<evidence type="ECO:0000259" key="8">
    <source>
        <dbReference type="PROSITE" id="PS51379"/>
    </source>
</evidence>
<dbReference type="InterPro" id="IPR009051">
    <property type="entry name" value="Helical_ferredxn"/>
</dbReference>
<dbReference type="PROSITE" id="PS00198">
    <property type="entry name" value="4FE4S_FER_1"/>
    <property type="match status" value="1"/>
</dbReference>
<gene>
    <name evidence="9" type="ORF">GCM10009802_57030</name>
</gene>
<dbReference type="InterPro" id="IPR017900">
    <property type="entry name" value="4Fe4S_Fe_S_CS"/>
</dbReference>
<evidence type="ECO:0000259" key="7">
    <source>
        <dbReference type="PROSITE" id="PS51085"/>
    </source>
</evidence>
<feature type="domain" description="4Fe-4S ferredoxin-type" evidence="8">
    <location>
        <begin position="149"/>
        <end position="179"/>
    </location>
</feature>
<keyword evidence="3" id="KW-0479">Metal-binding</keyword>
<dbReference type="InterPro" id="IPR012675">
    <property type="entry name" value="Beta-grasp_dom_sf"/>
</dbReference>
<name>A0ABN1ZMD2_9ACTN</name>
<protein>
    <submittedName>
        <fullName evidence="9">Succinate dehydrogenase/fumarate reductase iron-sulfur subunit</fullName>
    </submittedName>
</protein>
<comment type="caution">
    <text evidence="9">The sequence shown here is derived from an EMBL/GenBank/DDBJ whole genome shotgun (WGS) entry which is preliminary data.</text>
</comment>
<proteinExistence type="inferred from homology"/>
<comment type="cofactor">
    <cofactor evidence="1">
        <name>[3Fe-4S] cluster</name>
        <dbReference type="ChEBI" id="CHEBI:21137"/>
    </cofactor>
</comment>
<dbReference type="Gene3D" id="1.10.1060.10">
    <property type="entry name" value="Alpha-helical ferredoxin"/>
    <property type="match status" value="1"/>
</dbReference>